<gene>
    <name evidence="4" type="ORF">M8A51_00180</name>
</gene>
<feature type="domain" description="3-hydroxyacyl-CoA dehydrogenase C-terminal" evidence="2">
    <location>
        <begin position="418"/>
        <end position="501"/>
    </location>
</feature>
<organism evidence="4 5">
    <name type="scientific">Caldimonas mangrovi</name>
    <dbReference type="NCBI Taxonomy" id="2944811"/>
    <lineage>
        <taxon>Bacteria</taxon>
        <taxon>Pseudomonadati</taxon>
        <taxon>Pseudomonadota</taxon>
        <taxon>Betaproteobacteria</taxon>
        <taxon>Burkholderiales</taxon>
        <taxon>Sphaerotilaceae</taxon>
        <taxon>Caldimonas</taxon>
    </lineage>
</organism>
<name>A0ABT0YGT4_9BURK</name>
<dbReference type="InterPro" id="IPR008927">
    <property type="entry name" value="6-PGluconate_DH-like_C_sf"/>
</dbReference>
<dbReference type="EMBL" id="JAMKFE010000001">
    <property type="protein sequence ID" value="MCM5677945.1"/>
    <property type="molecule type" value="Genomic_DNA"/>
</dbReference>
<dbReference type="PANTHER" id="PTHR48075:SF5">
    <property type="entry name" value="3-HYDROXYBUTYRYL-COA DEHYDROGENASE"/>
    <property type="match status" value="1"/>
</dbReference>
<keyword evidence="5" id="KW-1185">Reference proteome</keyword>
<protein>
    <submittedName>
        <fullName evidence="4">3-hydroxyacyl-CoA dehydrogenase</fullName>
    </submittedName>
</protein>
<dbReference type="RefSeq" id="WP_251776072.1">
    <property type="nucleotide sequence ID" value="NZ_JAMKFE010000001.1"/>
</dbReference>
<dbReference type="InterPro" id="IPR036291">
    <property type="entry name" value="NAD(P)-bd_dom_sf"/>
</dbReference>
<feature type="domain" description="3-hydroxyacyl-CoA dehydrogenase C-terminal" evidence="2">
    <location>
        <begin position="193"/>
        <end position="290"/>
    </location>
</feature>
<dbReference type="Proteomes" id="UP001165541">
    <property type="component" value="Unassembled WGS sequence"/>
</dbReference>
<dbReference type="Pfam" id="PF02737">
    <property type="entry name" value="3HCDH_N"/>
    <property type="match status" value="1"/>
</dbReference>
<dbReference type="Gene3D" id="1.10.1040.10">
    <property type="entry name" value="N-(1-d-carboxylethyl)-l-norvaline Dehydrogenase, domain 2"/>
    <property type="match status" value="2"/>
</dbReference>
<evidence type="ECO:0000256" key="1">
    <source>
        <dbReference type="ARBA" id="ARBA00023002"/>
    </source>
</evidence>
<sequence length="509" mass="54491">MQTINAASDPLYLAIVGAGTMGRGIAQIAAQAGVQVRLFDAKAGAAAQGVKDLADTFERLAQKGKLDPQAAAAATARLQPVEALTDLAPCNVVVEAVVEDLAVKRRLFAELEETVRPDCVLATNTSSLSVTAIAAGLKHPQRVAGFHFFNPVPLMKIVEVVDGLLTEPSVGDFLLQLGRRFGHTAVRAKDTPGFIVNHAGRGYGTEALRLLAEGVAEFHQLDRILRDTAGFKLGPFELMDLTALDVSHPVMESIYHQYYEEPRFRPQPLTRQMLAAGLVGRKAGRGFYRYADGQAERFDEAPASPARPPRVWVSRRHEPGHRCVVALVRALGGTLDEGARPAADSLCIVTPLGHDATTCAAAEGLDARRTVALDTLFETGRRRVVMGTPLTSAETREQARGLFGADGVPVSVIRDSAGLVAPRVVATIVNIACEIAQQRIAAPADIDRAVTLGLGYPRGPLAWGDQLGAPTVLTVLEQLHGTTGDPRYRASPWLKRRAQLGVSLLTDEE</sequence>
<accession>A0ABT0YGT4</accession>
<dbReference type="InterPro" id="IPR013328">
    <property type="entry name" value="6PGD_dom2"/>
</dbReference>
<dbReference type="InterPro" id="IPR006176">
    <property type="entry name" value="3-OHacyl-CoA_DH_NAD-bd"/>
</dbReference>
<proteinExistence type="predicted"/>
<dbReference type="NCBIfam" id="NF006124">
    <property type="entry name" value="PRK08268.1"/>
    <property type="match status" value="1"/>
</dbReference>
<dbReference type="SUPFAM" id="SSF48179">
    <property type="entry name" value="6-phosphogluconate dehydrogenase C-terminal domain-like"/>
    <property type="match status" value="2"/>
</dbReference>
<dbReference type="PANTHER" id="PTHR48075">
    <property type="entry name" value="3-HYDROXYACYL-COA DEHYDROGENASE FAMILY PROTEIN"/>
    <property type="match status" value="1"/>
</dbReference>
<comment type="caution">
    <text evidence="4">The sequence shown here is derived from an EMBL/GenBank/DDBJ whole genome shotgun (WGS) entry which is preliminary data.</text>
</comment>
<keyword evidence="1" id="KW-0560">Oxidoreductase</keyword>
<dbReference type="SUPFAM" id="SSF51735">
    <property type="entry name" value="NAD(P)-binding Rossmann-fold domains"/>
    <property type="match status" value="1"/>
</dbReference>
<dbReference type="InterPro" id="IPR006108">
    <property type="entry name" value="3HC_DH_C"/>
</dbReference>
<evidence type="ECO:0000259" key="2">
    <source>
        <dbReference type="Pfam" id="PF00725"/>
    </source>
</evidence>
<dbReference type="Pfam" id="PF00725">
    <property type="entry name" value="3HCDH"/>
    <property type="match status" value="2"/>
</dbReference>
<reference evidence="4" key="1">
    <citation type="submission" date="2022-05" db="EMBL/GenBank/DDBJ databases">
        <title>Schlegelella sp. nov., isolated from mangrove soil.</title>
        <authorList>
            <person name="Liu Y."/>
            <person name="Ge X."/>
            <person name="Liu W."/>
        </authorList>
    </citation>
    <scope>NUCLEOTIDE SEQUENCE</scope>
    <source>
        <strain evidence="4">S2-27</strain>
    </source>
</reference>
<evidence type="ECO:0000313" key="4">
    <source>
        <dbReference type="EMBL" id="MCM5677945.1"/>
    </source>
</evidence>
<evidence type="ECO:0000259" key="3">
    <source>
        <dbReference type="Pfam" id="PF02737"/>
    </source>
</evidence>
<feature type="domain" description="3-hydroxyacyl-CoA dehydrogenase NAD binding" evidence="3">
    <location>
        <begin position="13"/>
        <end position="191"/>
    </location>
</feature>
<evidence type="ECO:0000313" key="5">
    <source>
        <dbReference type="Proteomes" id="UP001165541"/>
    </source>
</evidence>
<dbReference type="Gene3D" id="3.40.50.720">
    <property type="entry name" value="NAD(P)-binding Rossmann-like Domain"/>
    <property type="match status" value="1"/>
</dbReference>